<evidence type="ECO:0000313" key="2">
    <source>
        <dbReference type="Proteomes" id="UP000827092"/>
    </source>
</evidence>
<dbReference type="AlphaFoldDB" id="A0AAV6TRB2"/>
<proteinExistence type="predicted"/>
<accession>A0AAV6TRB2</accession>
<keyword evidence="2" id="KW-1185">Reference proteome</keyword>
<dbReference type="EMBL" id="JAFNEN010001375">
    <property type="protein sequence ID" value="KAG8173986.1"/>
    <property type="molecule type" value="Genomic_DNA"/>
</dbReference>
<comment type="caution">
    <text evidence="1">The sequence shown here is derived from an EMBL/GenBank/DDBJ whole genome shotgun (WGS) entry which is preliminary data.</text>
</comment>
<name>A0AAV6TRB2_9ARAC</name>
<sequence length="92" mass="10835">MIWWEKGKLFAKINADEEALWLEDQADDESLELSKGDWVVVMFDTKKYPGEVTNIINKDNIEVSVMHETRTSNMYKWPDSPDCLLYNKKDSF</sequence>
<gene>
    <name evidence="1" type="ORF">JTE90_029412</name>
</gene>
<protein>
    <submittedName>
        <fullName evidence="1">Uncharacterized protein</fullName>
    </submittedName>
</protein>
<dbReference type="Proteomes" id="UP000827092">
    <property type="component" value="Unassembled WGS sequence"/>
</dbReference>
<evidence type="ECO:0000313" key="1">
    <source>
        <dbReference type="EMBL" id="KAG8173986.1"/>
    </source>
</evidence>
<organism evidence="1 2">
    <name type="scientific">Oedothorax gibbosus</name>
    <dbReference type="NCBI Taxonomy" id="931172"/>
    <lineage>
        <taxon>Eukaryota</taxon>
        <taxon>Metazoa</taxon>
        <taxon>Ecdysozoa</taxon>
        <taxon>Arthropoda</taxon>
        <taxon>Chelicerata</taxon>
        <taxon>Arachnida</taxon>
        <taxon>Araneae</taxon>
        <taxon>Araneomorphae</taxon>
        <taxon>Entelegynae</taxon>
        <taxon>Araneoidea</taxon>
        <taxon>Linyphiidae</taxon>
        <taxon>Erigoninae</taxon>
        <taxon>Oedothorax</taxon>
    </lineage>
</organism>
<reference evidence="1 2" key="1">
    <citation type="journal article" date="2022" name="Nat. Ecol. Evol.">
        <title>A masculinizing supergene underlies an exaggerated male reproductive morph in a spider.</title>
        <authorList>
            <person name="Hendrickx F."/>
            <person name="De Corte Z."/>
            <person name="Sonet G."/>
            <person name="Van Belleghem S.M."/>
            <person name="Kostlbacher S."/>
            <person name="Vangestel C."/>
        </authorList>
    </citation>
    <scope>NUCLEOTIDE SEQUENCE [LARGE SCALE GENOMIC DNA]</scope>
    <source>
        <strain evidence="1">W744_W776</strain>
    </source>
</reference>